<comment type="similarity">
    <text evidence="1">Belongs to the pseudouridine synthase TruB family.</text>
</comment>
<dbReference type="InterPro" id="IPR002501">
    <property type="entry name" value="PsdUridine_synth_N"/>
</dbReference>
<dbReference type="EMBL" id="JADBJN010000001">
    <property type="protein sequence ID" value="KAG5681728.1"/>
    <property type="molecule type" value="Genomic_DNA"/>
</dbReference>
<accession>A0A9J6CIK9</accession>
<organism evidence="4 5">
    <name type="scientific">Polypedilum vanderplanki</name>
    <name type="common">Sleeping chironomid midge</name>
    <dbReference type="NCBI Taxonomy" id="319348"/>
    <lineage>
        <taxon>Eukaryota</taxon>
        <taxon>Metazoa</taxon>
        <taxon>Ecdysozoa</taxon>
        <taxon>Arthropoda</taxon>
        <taxon>Hexapoda</taxon>
        <taxon>Insecta</taxon>
        <taxon>Pterygota</taxon>
        <taxon>Neoptera</taxon>
        <taxon>Endopterygota</taxon>
        <taxon>Diptera</taxon>
        <taxon>Nematocera</taxon>
        <taxon>Chironomoidea</taxon>
        <taxon>Chironomidae</taxon>
        <taxon>Chironominae</taxon>
        <taxon>Polypedilum</taxon>
        <taxon>Polypedilum</taxon>
    </lineage>
</organism>
<dbReference type="GO" id="GO:0003723">
    <property type="term" value="F:RNA binding"/>
    <property type="evidence" value="ECO:0007669"/>
    <property type="project" value="InterPro"/>
</dbReference>
<gene>
    <name evidence="4" type="ORF">PVAND_011138</name>
</gene>
<sequence length="326" mass="37069">MISARKSYIKTVSSAQKAWSLLNGVICVYKPSGLTVNQTRLTIMSNLCRDLNDMNVRPARKRVTIEPSSDYSKYLIKTQTDLADHTLVVGERYQPTDIIVSASNHLGKLTSGVMLFGINKGVKYATWLRNNRPIRVYHVTGKFGKSTETHFNDSPITAQATFDHIHVGKMNSLLASLQASHQRKMFELCGVDPQSQAAYELAKMGPIRPANATIPLIYSARCIEFKRPYFTIEIHACSESENYLGILIHEIGIDLKSLAHCTQIRCIRQSFFTLEDALVKRHWNVETIIANMKRCKDIMNKHPEMLKQNNPNLRNMEEKNNKEKTQ</sequence>
<dbReference type="PANTHER" id="PTHR13195:SF0">
    <property type="entry name" value="PSEUDOURIDYLATE SYNTHASE TRUB2, MITOCHONDRIAL"/>
    <property type="match status" value="1"/>
</dbReference>
<dbReference type="OrthoDB" id="9995526at2759"/>
<evidence type="ECO:0000256" key="2">
    <source>
        <dbReference type="SAM" id="MobiDB-lite"/>
    </source>
</evidence>
<dbReference type="Pfam" id="PF01509">
    <property type="entry name" value="TruB_N"/>
    <property type="match status" value="1"/>
</dbReference>
<reference evidence="4" key="1">
    <citation type="submission" date="2021-03" db="EMBL/GenBank/DDBJ databases">
        <title>Chromosome level genome of the anhydrobiotic midge Polypedilum vanderplanki.</title>
        <authorList>
            <person name="Yoshida Y."/>
            <person name="Kikawada T."/>
            <person name="Gusev O."/>
        </authorList>
    </citation>
    <scope>NUCLEOTIDE SEQUENCE</scope>
    <source>
        <strain evidence="4">NIAS01</strain>
        <tissue evidence="4">Whole body or cell culture</tissue>
    </source>
</reference>
<evidence type="ECO:0000313" key="5">
    <source>
        <dbReference type="Proteomes" id="UP001107558"/>
    </source>
</evidence>
<proteinExistence type="inferred from homology"/>
<feature type="domain" description="Pseudouridine synthase II N-terminal" evidence="3">
    <location>
        <begin position="107"/>
        <end position="236"/>
    </location>
</feature>
<dbReference type="GO" id="GO:0001522">
    <property type="term" value="P:pseudouridine synthesis"/>
    <property type="evidence" value="ECO:0007669"/>
    <property type="project" value="InterPro"/>
</dbReference>
<dbReference type="GO" id="GO:0006396">
    <property type="term" value="P:RNA processing"/>
    <property type="evidence" value="ECO:0007669"/>
    <property type="project" value="InterPro"/>
</dbReference>
<dbReference type="SUPFAM" id="SSF55120">
    <property type="entry name" value="Pseudouridine synthase"/>
    <property type="match status" value="1"/>
</dbReference>
<evidence type="ECO:0000256" key="1">
    <source>
        <dbReference type="ARBA" id="ARBA00008999"/>
    </source>
</evidence>
<dbReference type="InterPro" id="IPR020103">
    <property type="entry name" value="PsdUridine_synth_cat_dom_sf"/>
</dbReference>
<dbReference type="PANTHER" id="PTHR13195">
    <property type="entry name" value="PSEUDOURIDINE SYNTHASE-RELATED"/>
    <property type="match status" value="1"/>
</dbReference>
<dbReference type="Gene3D" id="3.30.2350.10">
    <property type="entry name" value="Pseudouridine synthase"/>
    <property type="match status" value="1"/>
</dbReference>
<feature type="region of interest" description="Disordered" evidence="2">
    <location>
        <begin position="305"/>
        <end position="326"/>
    </location>
</feature>
<feature type="compositionally biased region" description="Basic and acidic residues" evidence="2">
    <location>
        <begin position="315"/>
        <end position="326"/>
    </location>
</feature>
<protein>
    <recommendedName>
        <fullName evidence="3">Pseudouridine synthase II N-terminal domain-containing protein</fullName>
    </recommendedName>
</protein>
<keyword evidence="5" id="KW-1185">Reference proteome</keyword>
<dbReference type="AlphaFoldDB" id="A0A9J6CIK9"/>
<dbReference type="InterPro" id="IPR039048">
    <property type="entry name" value="Trub2"/>
</dbReference>
<evidence type="ECO:0000313" key="4">
    <source>
        <dbReference type="EMBL" id="KAG5681728.1"/>
    </source>
</evidence>
<dbReference type="GO" id="GO:0009982">
    <property type="term" value="F:pseudouridine synthase activity"/>
    <property type="evidence" value="ECO:0007669"/>
    <property type="project" value="InterPro"/>
</dbReference>
<name>A0A9J6CIK9_POLVA</name>
<evidence type="ECO:0000259" key="3">
    <source>
        <dbReference type="Pfam" id="PF01509"/>
    </source>
</evidence>
<dbReference type="Proteomes" id="UP001107558">
    <property type="component" value="Chromosome 1"/>
</dbReference>
<comment type="caution">
    <text evidence="4">The sequence shown here is derived from an EMBL/GenBank/DDBJ whole genome shotgun (WGS) entry which is preliminary data.</text>
</comment>